<dbReference type="GO" id="GO:0047734">
    <property type="term" value="F:CDP-glycerol diphosphatase activity"/>
    <property type="evidence" value="ECO:0007669"/>
    <property type="project" value="TreeGrafter"/>
</dbReference>
<dbReference type="AlphaFoldDB" id="A0A831STV5"/>
<sequence length="304" mass="34060">MISTTSWKPIFQSLHDLLTITGCTVKDPGPVRIGVISDIHFGTGDTPGWSSAAGDLLSCVRFWKTAGITTVLQLGDLVKGPKEYVRSRLQAVMEIFSRFPGSVHHIIGNHCLDAGLDTYMKFTGLSSPWYSFTTERLRIIVLHGMDITVSSQPRNNEDRKRKELFSRDPWAREYSGAIGQKQLEWLCGELDRSAAARQPVVVCCHLPVCRETTDERHGILWNHHELAALLCRYPHVILALGGHYHPGGQGWIGSIPAMTLPAFSKRHSPPCFSCGIIEINERFIHVTDQQQRTRLTLPLEKQLS</sequence>
<dbReference type="InterPro" id="IPR029052">
    <property type="entry name" value="Metallo-depent_PP-like"/>
</dbReference>
<name>A0A831STV5_PROAE</name>
<dbReference type="Proteomes" id="UP000886335">
    <property type="component" value="Unassembled WGS sequence"/>
</dbReference>
<dbReference type="InterPro" id="IPR004843">
    <property type="entry name" value="Calcineurin-like_PHP"/>
</dbReference>
<organism evidence="2">
    <name type="scientific">Prosthecochloris aestuarii</name>
    <dbReference type="NCBI Taxonomy" id="1102"/>
    <lineage>
        <taxon>Bacteria</taxon>
        <taxon>Pseudomonadati</taxon>
        <taxon>Chlorobiota</taxon>
        <taxon>Chlorobiia</taxon>
        <taxon>Chlorobiales</taxon>
        <taxon>Chlorobiaceae</taxon>
        <taxon>Prosthecochloris</taxon>
    </lineage>
</organism>
<gene>
    <name evidence="2" type="ORF">ENN50_05910</name>
</gene>
<dbReference type="GO" id="GO:0047631">
    <property type="term" value="F:ADP-ribose diphosphatase activity"/>
    <property type="evidence" value="ECO:0007669"/>
    <property type="project" value="TreeGrafter"/>
</dbReference>
<dbReference type="SUPFAM" id="SSF56300">
    <property type="entry name" value="Metallo-dependent phosphatases"/>
    <property type="match status" value="1"/>
</dbReference>
<dbReference type="GO" id="GO:0008663">
    <property type="term" value="F:2',3'-cyclic-nucleotide 2'-phosphodiesterase activity"/>
    <property type="evidence" value="ECO:0007669"/>
    <property type="project" value="TreeGrafter"/>
</dbReference>
<dbReference type="Gene3D" id="3.60.21.10">
    <property type="match status" value="1"/>
</dbReference>
<feature type="domain" description="Calcineurin-like phosphoesterase" evidence="1">
    <location>
        <begin position="32"/>
        <end position="246"/>
    </location>
</feature>
<protein>
    <submittedName>
        <fullName evidence="2">Metallophosphoesterase</fullName>
    </submittedName>
</protein>
<accession>A0A831STV5</accession>
<dbReference type="GO" id="GO:0030145">
    <property type="term" value="F:manganese ion binding"/>
    <property type="evidence" value="ECO:0007669"/>
    <property type="project" value="TreeGrafter"/>
</dbReference>
<comment type="caution">
    <text evidence="2">The sequence shown here is derived from an EMBL/GenBank/DDBJ whole genome shotgun (WGS) entry which is preliminary data.</text>
</comment>
<proteinExistence type="predicted"/>
<dbReference type="PANTHER" id="PTHR16509">
    <property type="match status" value="1"/>
</dbReference>
<reference evidence="2" key="1">
    <citation type="journal article" date="2020" name="mSystems">
        <title>Genome- and Community-Level Interaction Insights into Carbon Utilization and Element Cycling Functions of Hydrothermarchaeota in Hydrothermal Sediment.</title>
        <authorList>
            <person name="Zhou Z."/>
            <person name="Liu Y."/>
            <person name="Xu W."/>
            <person name="Pan J."/>
            <person name="Luo Z.H."/>
            <person name="Li M."/>
        </authorList>
    </citation>
    <scope>NUCLEOTIDE SEQUENCE [LARGE SCALE GENOMIC DNA]</scope>
    <source>
        <strain evidence="2">SpSt-1181</strain>
    </source>
</reference>
<dbReference type="PANTHER" id="PTHR16509:SF1">
    <property type="entry name" value="MANGANESE-DEPENDENT ADP-RIBOSE_CDP-ALCOHOL DIPHOSPHATASE"/>
    <property type="match status" value="1"/>
</dbReference>
<dbReference type="Pfam" id="PF00149">
    <property type="entry name" value="Metallophos"/>
    <property type="match status" value="1"/>
</dbReference>
<evidence type="ECO:0000313" key="2">
    <source>
        <dbReference type="EMBL" id="HED31205.1"/>
    </source>
</evidence>
<dbReference type="EMBL" id="DSBW01000133">
    <property type="protein sequence ID" value="HED31205.1"/>
    <property type="molecule type" value="Genomic_DNA"/>
</dbReference>
<evidence type="ECO:0000259" key="1">
    <source>
        <dbReference type="Pfam" id="PF00149"/>
    </source>
</evidence>